<sequence length="57" mass="6636">MGYKKKYQKLRALIEQEIVIRTYMHADIVRGYTYDPARQVVADVALLRSYLKTAESA</sequence>
<evidence type="ECO:0000313" key="1">
    <source>
        <dbReference type="EMBL" id="AGY47184.1"/>
    </source>
</evidence>
<keyword evidence="2" id="KW-1185">Reference proteome</keyword>
<protein>
    <submittedName>
        <fullName evidence="1">Uncharacterized protein</fullName>
    </submittedName>
</protein>
<gene>
    <name evidence="1" type="ORF">CN1A_75</name>
</gene>
<organism evidence="1 2">
    <name type="scientific">Clavibacter phage CN1A</name>
    <dbReference type="NCBI Taxonomy" id="1406793"/>
    <lineage>
        <taxon>Viruses</taxon>
        <taxon>Duplodnaviria</taxon>
        <taxon>Heunggongvirae</taxon>
        <taxon>Uroviricota</taxon>
        <taxon>Caudoviricetes</taxon>
        <taxon>Cinunavirus</taxon>
        <taxon>Cinunavirus CN1A</taxon>
    </lineage>
</organism>
<reference evidence="1 2" key="1">
    <citation type="journal article" date="2013" name="Genome Announc.">
        <title>Complete Genome of Clavibacter michiganensis subsp. sepedonicusis Siphophage CN1A.</title>
        <authorList>
            <person name="Kongari R.R."/>
            <person name="Yao G.W."/>
            <person name="Chamakura K.R."/>
            <person name="Kuty Everett G.F."/>
        </authorList>
    </citation>
    <scope>NUCLEOTIDE SEQUENCE [LARGE SCALE GENOMIC DNA]</scope>
</reference>
<accession>U5PTH5</accession>
<dbReference type="EMBL" id="KF669650">
    <property type="protein sequence ID" value="AGY47184.1"/>
    <property type="molecule type" value="Genomic_DNA"/>
</dbReference>
<dbReference type="RefSeq" id="YP_009004287.1">
    <property type="nucleotide sequence ID" value="NC_023549.1"/>
</dbReference>
<dbReference type="Proteomes" id="UP000017651">
    <property type="component" value="Segment"/>
</dbReference>
<dbReference type="KEGG" id="vg:18506595"/>
<name>U5PTH5_9CAUD</name>
<dbReference type="GeneID" id="18506595"/>
<evidence type="ECO:0000313" key="2">
    <source>
        <dbReference type="Proteomes" id="UP000017651"/>
    </source>
</evidence>
<proteinExistence type="predicted"/>